<dbReference type="InterPro" id="IPR009057">
    <property type="entry name" value="Homeodomain-like_sf"/>
</dbReference>
<dbReference type="InterPro" id="IPR009594">
    <property type="entry name" value="Tscrpt_reg_HTH_AraC_N"/>
</dbReference>
<proteinExistence type="predicted"/>
<dbReference type="PROSITE" id="PS01124">
    <property type="entry name" value="HTH_ARAC_FAMILY_2"/>
    <property type="match status" value="1"/>
</dbReference>
<dbReference type="SUPFAM" id="SSF46689">
    <property type="entry name" value="Homeodomain-like"/>
    <property type="match status" value="2"/>
</dbReference>
<evidence type="ECO:0000313" key="5">
    <source>
        <dbReference type="EMBL" id="MYN29372.1"/>
    </source>
</evidence>
<dbReference type="RefSeq" id="WP_161057139.1">
    <property type="nucleotide sequence ID" value="NZ_WWCT01000022.1"/>
</dbReference>
<dbReference type="PANTHER" id="PTHR43436:SF1">
    <property type="entry name" value="TRANSCRIPTIONAL REGULATORY PROTEIN"/>
    <property type="match status" value="1"/>
</dbReference>
<dbReference type="Pfam" id="PF06719">
    <property type="entry name" value="AraC_N"/>
    <property type="match status" value="1"/>
</dbReference>
<gene>
    <name evidence="5" type="ORF">GTP69_23505</name>
</gene>
<evidence type="ECO:0000256" key="2">
    <source>
        <dbReference type="ARBA" id="ARBA00023125"/>
    </source>
</evidence>
<evidence type="ECO:0000259" key="4">
    <source>
        <dbReference type="PROSITE" id="PS01124"/>
    </source>
</evidence>
<evidence type="ECO:0000256" key="1">
    <source>
        <dbReference type="ARBA" id="ARBA00023015"/>
    </source>
</evidence>
<keyword evidence="3" id="KW-0804">Transcription</keyword>
<organism evidence="5 6">
    <name type="scientific">Duganella levis</name>
    <dbReference type="NCBI Taxonomy" id="2692169"/>
    <lineage>
        <taxon>Bacteria</taxon>
        <taxon>Pseudomonadati</taxon>
        <taxon>Pseudomonadota</taxon>
        <taxon>Betaproteobacteria</taxon>
        <taxon>Burkholderiales</taxon>
        <taxon>Oxalobacteraceae</taxon>
        <taxon>Telluria group</taxon>
        <taxon>Duganella</taxon>
    </lineage>
</organism>
<dbReference type="EMBL" id="WWCT01000022">
    <property type="protein sequence ID" value="MYN29372.1"/>
    <property type="molecule type" value="Genomic_DNA"/>
</dbReference>
<dbReference type="InterPro" id="IPR018062">
    <property type="entry name" value="HTH_AraC-typ_CS"/>
</dbReference>
<dbReference type="PROSITE" id="PS00041">
    <property type="entry name" value="HTH_ARAC_FAMILY_1"/>
    <property type="match status" value="1"/>
</dbReference>
<dbReference type="InterPro" id="IPR018060">
    <property type="entry name" value="HTH_AraC"/>
</dbReference>
<accession>A0ABW9W5Q3</accession>
<sequence>MNRFAELAALIARHADEDGQRPSAIDTLFFGRRSGRTVPVHTSQQPCFALVAQGEKTLTIGEHVMRYGVGDFLLVAMDVPVASCVTLATPEQPHLGVGIIIDTTKLKELMGRISMPPSALAAARGLSVTVNRASDALLDAVLRLVRLLDTPEAIPALAPLIEQEILYYLLTGPCGPQLMHIAQADTPGNKVATAVSWLRANFREPLLVETLAAQANMSASSLHQHFKAITGMTPMQYQNQLRLHEARRLIALEHRDVGTAGYEVGYQSPSHFSRDYSRMYGLPPQRDIERLRDPQTVTARA</sequence>
<protein>
    <submittedName>
        <fullName evidence="5">Helix-turn-helix domain-containing protein</fullName>
    </submittedName>
</protein>
<dbReference type="PANTHER" id="PTHR43436">
    <property type="entry name" value="ARAC-FAMILY TRANSCRIPTIONAL REGULATOR"/>
    <property type="match status" value="1"/>
</dbReference>
<keyword evidence="2" id="KW-0238">DNA-binding</keyword>
<keyword evidence="1" id="KW-0805">Transcription regulation</keyword>
<dbReference type="Pfam" id="PF12833">
    <property type="entry name" value="HTH_18"/>
    <property type="match status" value="1"/>
</dbReference>
<feature type="domain" description="HTH araC/xylS-type" evidence="4">
    <location>
        <begin position="192"/>
        <end position="290"/>
    </location>
</feature>
<dbReference type="Proteomes" id="UP000642144">
    <property type="component" value="Unassembled WGS sequence"/>
</dbReference>
<dbReference type="SMART" id="SM00342">
    <property type="entry name" value="HTH_ARAC"/>
    <property type="match status" value="1"/>
</dbReference>
<reference evidence="5 6" key="1">
    <citation type="submission" date="2019-12" db="EMBL/GenBank/DDBJ databases">
        <title>Novel species isolated from a subtropical stream in China.</title>
        <authorList>
            <person name="Lu H."/>
        </authorList>
    </citation>
    <scope>NUCLEOTIDE SEQUENCE [LARGE SCALE GENOMIC DNA]</scope>
    <source>
        <strain evidence="5 6">CY42W</strain>
    </source>
</reference>
<evidence type="ECO:0000313" key="6">
    <source>
        <dbReference type="Proteomes" id="UP000642144"/>
    </source>
</evidence>
<keyword evidence="6" id="KW-1185">Reference proteome</keyword>
<comment type="caution">
    <text evidence="5">The sequence shown here is derived from an EMBL/GenBank/DDBJ whole genome shotgun (WGS) entry which is preliminary data.</text>
</comment>
<name>A0ABW9W5Q3_9BURK</name>
<evidence type="ECO:0000256" key="3">
    <source>
        <dbReference type="ARBA" id="ARBA00023163"/>
    </source>
</evidence>
<dbReference type="Gene3D" id="1.10.10.60">
    <property type="entry name" value="Homeodomain-like"/>
    <property type="match status" value="2"/>
</dbReference>